<organism evidence="1 2">
    <name type="scientific">Lacticaseibacillus jixianensis</name>
    <dbReference type="NCBI Taxonomy" id="2486012"/>
    <lineage>
        <taxon>Bacteria</taxon>
        <taxon>Bacillati</taxon>
        <taxon>Bacillota</taxon>
        <taxon>Bacilli</taxon>
        <taxon>Lactobacillales</taxon>
        <taxon>Lactobacillaceae</taxon>
        <taxon>Lacticaseibacillus</taxon>
    </lineage>
</organism>
<keyword evidence="2" id="KW-1185">Reference proteome</keyword>
<evidence type="ECO:0000313" key="1">
    <source>
        <dbReference type="EMBL" id="MFD1393827.1"/>
    </source>
</evidence>
<protein>
    <submittedName>
        <fullName evidence="1">Uncharacterized protein</fullName>
    </submittedName>
</protein>
<evidence type="ECO:0000313" key="2">
    <source>
        <dbReference type="Proteomes" id="UP001597249"/>
    </source>
</evidence>
<name>A0ABW4BA03_9LACO</name>
<proteinExistence type="predicted"/>
<sequence length="285" mass="32605">MSNRYETQIDHIINGSLSNRMKTSLHWYDFADLAATIHDYLNAKMVLASLTASEQQLLTTTGQALAIDNGEAAADDIYLAASFPQLARLNCIIAEERTSWGHFTQDINQELADFKQRTVAVRKIGESLEPATLSSISMQPRQGWVALPFLYFEELLTGYSQTHQLTTNDLTMLFGRRMVQAYWPLSQSLVPDAPLFTFFNYLRENGDWLLDLIDQFSPLADHNITTLTILWLQWYKHEKTFHGFEEVASAQNSIRQAKRISQLLCHQEYEAAGQLLIQHLPGFWD</sequence>
<accession>A0ABW4BA03</accession>
<dbReference type="Proteomes" id="UP001597249">
    <property type="component" value="Unassembled WGS sequence"/>
</dbReference>
<comment type="caution">
    <text evidence="1">The sequence shown here is derived from an EMBL/GenBank/DDBJ whole genome shotgun (WGS) entry which is preliminary data.</text>
</comment>
<dbReference type="EMBL" id="JBHTMO010000032">
    <property type="protein sequence ID" value="MFD1393827.1"/>
    <property type="molecule type" value="Genomic_DNA"/>
</dbReference>
<gene>
    <name evidence="1" type="ORF">ACFQ3L_09650</name>
</gene>
<dbReference type="RefSeq" id="WP_125585254.1">
    <property type="nucleotide sequence ID" value="NZ_JBHTMO010000032.1"/>
</dbReference>
<reference evidence="2" key="1">
    <citation type="journal article" date="2019" name="Int. J. Syst. Evol. Microbiol.">
        <title>The Global Catalogue of Microorganisms (GCM) 10K type strain sequencing project: providing services to taxonomists for standard genome sequencing and annotation.</title>
        <authorList>
            <consortium name="The Broad Institute Genomics Platform"/>
            <consortium name="The Broad Institute Genome Sequencing Center for Infectious Disease"/>
            <person name="Wu L."/>
            <person name="Ma J."/>
        </authorList>
    </citation>
    <scope>NUCLEOTIDE SEQUENCE [LARGE SCALE GENOMIC DNA]</scope>
    <source>
        <strain evidence="2">CCM 8911</strain>
    </source>
</reference>